<dbReference type="EMBL" id="SRLO01000058">
    <property type="protein sequence ID" value="TNN80032.1"/>
    <property type="molecule type" value="Genomic_DNA"/>
</dbReference>
<accession>A0A4Z2IRZ0</accession>
<organism evidence="2 3">
    <name type="scientific">Liparis tanakae</name>
    <name type="common">Tanaka's snailfish</name>
    <dbReference type="NCBI Taxonomy" id="230148"/>
    <lineage>
        <taxon>Eukaryota</taxon>
        <taxon>Metazoa</taxon>
        <taxon>Chordata</taxon>
        <taxon>Craniata</taxon>
        <taxon>Vertebrata</taxon>
        <taxon>Euteleostomi</taxon>
        <taxon>Actinopterygii</taxon>
        <taxon>Neopterygii</taxon>
        <taxon>Teleostei</taxon>
        <taxon>Neoteleostei</taxon>
        <taxon>Acanthomorphata</taxon>
        <taxon>Eupercaria</taxon>
        <taxon>Perciformes</taxon>
        <taxon>Cottioidei</taxon>
        <taxon>Cottales</taxon>
        <taxon>Liparidae</taxon>
        <taxon>Liparis</taxon>
    </lineage>
</organism>
<dbReference type="Proteomes" id="UP000314294">
    <property type="component" value="Unassembled WGS sequence"/>
</dbReference>
<evidence type="ECO:0000256" key="1">
    <source>
        <dbReference type="SAM" id="MobiDB-lite"/>
    </source>
</evidence>
<sequence length="161" mass="18289">MHHDHAAARAEAHLNMAVIISQVRERTPIQMEGMVTVFRNWWNWWYYPITVSSPIEQCPLVNMFLPPLLPILPSALRRQKLTCWSSRSDRQSAKVKSSESESAQRAEEEQGHGDLNDEGRHHTQLLPPHRQLVSVPGQLGGDALSLVVIRQSCSTHRGNTR</sequence>
<proteinExistence type="predicted"/>
<evidence type="ECO:0000313" key="3">
    <source>
        <dbReference type="Proteomes" id="UP000314294"/>
    </source>
</evidence>
<feature type="compositionally biased region" description="Basic and acidic residues" evidence="1">
    <location>
        <begin position="87"/>
        <end position="121"/>
    </location>
</feature>
<keyword evidence="3" id="KW-1185">Reference proteome</keyword>
<protein>
    <submittedName>
        <fullName evidence="2">Uncharacterized protein</fullName>
    </submittedName>
</protein>
<dbReference type="AlphaFoldDB" id="A0A4Z2IRZ0"/>
<feature type="region of interest" description="Disordered" evidence="1">
    <location>
        <begin position="84"/>
        <end position="122"/>
    </location>
</feature>
<reference evidence="2 3" key="1">
    <citation type="submission" date="2019-03" db="EMBL/GenBank/DDBJ databases">
        <title>First draft genome of Liparis tanakae, snailfish: a comprehensive survey of snailfish specific genes.</title>
        <authorList>
            <person name="Kim W."/>
            <person name="Song I."/>
            <person name="Jeong J.-H."/>
            <person name="Kim D."/>
            <person name="Kim S."/>
            <person name="Ryu S."/>
            <person name="Song J.Y."/>
            <person name="Lee S.K."/>
        </authorList>
    </citation>
    <scope>NUCLEOTIDE SEQUENCE [LARGE SCALE GENOMIC DNA]</scope>
    <source>
        <tissue evidence="2">Muscle</tissue>
    </source>
</reference>
<name>A0A4Z2IRZ0_9TELE</name>
<comment type="caution">
    <text evidence="2">The sequence shown here is derived from an EMBL/GenBank/DDBJ whole genome shotgun (WGS) entry which is preliminary data.</text>
</comment>
<gene>
    <name evidence="2" type="ORF">EYF80_009681</name>
</gene>
<evidence type="ECO:0000313" key="2">
    <source>
        <dbReference type="EMBL" id="TNN80032.1"/>
    </source>
</evidence>